<organism evidence="1">
    <name type="scientific">viral metagenome</name>
    <dbReference type="NCBI Taxonomy" id="1070528"/>
    <lineage>
        <taxon>unclassified sequences</taxon>
        <taxon>metagenomes</taxon>
        <taxon>organismal metagenomes</taxon>
    </lineage>
</organism>
<evidence type="ECO:0000313" key="1">
    <source>
        <dbReference type="EMBL" id="QHT16139.1"/>
    </source>
</evidence>
<proteinExistence type="predicted"/>
<sequence>MSTINLIDQISLDYLINKDLTTKIQSKNKTKQITRKEKKFYRKRVLNLTRELLTPKNENEDLVINPTLVDEDLLCAFNNYIKACIRNFKILDKNDIIQHDYKYLDEDMKINNHEGDNVSEYNETKILDDNKLFMRRIESKSNLDNFVKIKSLTKTEPLILPKLREIHLDDPILRNKGIQKKENINIVYAENTKKEDDKKEKK</sequence>
<reference evidence="1" key="1">
    <citation type="journal article" date="2020" name="Nature">
        <title>Giant virus diversity and host interactions through global metagenomics.</title>
        <authorList>
            <person name="Schulz F."/>
            <person name="Roux S."/>
            <person name="Paez-Espino D."/>
            <person name="Jungbluth S."/>
            <person name="Walsh D.A."/>
            <person name="Denef V.J."/>
            <person name="McMahon K.D."/>
            <person name="Konstantinidis K.T."/>
            <person name="Eloe-Fadrosh E.A."/>
            <person name="Kyrpides N.C."/>
            <person name="Woyke T."/>
        </authorList>
    </citation>
    <scope>NUCLEOTIDE SEQUENCE</scope>
    <source>
        <strain evidence="1">GVMAG-M-3300023174-182</strain>
    </source>
</reference>
<dbReference type="EMBL" id="MN739616">
    <property type="protein sequence ID" value="QHT16139.1"/>
    <property type="molecule type" value="Genomic_DNA"/>
</dbReference>
<dbReference type="AlphaFoldDB" id="A0A6C0DJN8"/>
<protein>
    <submittedName>
        <fullName evidence="1">Uncharacterized protein</fullName>
    </submittedName>
</protein>
<name>A0A6C0DJN8_9ZZZZ</name>
<accession>A0A6C0DJN8</accession>